<evidence type="ECO:0000256" key="1">
    <source>
        <dbReference type="SAM" id="MobiDB-lite"/>
    </source>
</evidence>
<comment type="caution">
    <text evidence="2">The sequence shown here is derived from an EMBL/GenBank/DDBJ whole genome shotgun (WGS) entry which is preliminary data.</text>
</comment>
<feature type="region of interest" description="Disordered" evidence="1">
    <location>
        <begin position="78"/>
        <end position="103"/>
    </location>
</feature>
<dbReference type="Proteomes" id="UP000318416">
    <property type="component" value="Unassembled WGS sequence"/>
</dbReference>
<name>A0A561EPB3_9ACTN</name>
<accession>A0A561EPB3</accession>
<sequence>MKRGCQPQQLLWIDPEATSAPTTGTAGGGHPVQGGLDALEDQAGEGSLDHLFQGADGLLDELPDDLVLELLQEPVDDPFGRLDQGGGPSPLKVDTRSCVTRRA</sequence>
<evidence type="ECO:0000313" key="3">
    <source>
        <dbReference type="Proteomes" id="UP000318416"/>
    </source>
</evidence>
<keyword evidence="3" id="KW-1185">Reference proteome</keyword>
<reference evidence="2 3" key="1">
    <citation type="submission" date="2019-06" db="EMBL/GenBank/DDBJ databases">
        <title>Sequencing the genomes of 1000 actinobacteria strains.</title>
        <authorList>
            <person name="Klenk H.-P."/>
        </authorList>
    </citation>
    <scope>NUCLEOTIDE SEQUENCE [LARGE SCALE GENOMIC DNA]</scope>
    <source>
        <strain evidence="2 3">DSM 41649</strain>
    </source>
</reference>
<organism evidence="2 3">
    <name type="scientific">Kitasatospora atroaurantiaca</name>
    <dbReference type="NCBI Taxonomy" id="285545"/>
    <lineage>
        <taxon>Bacteria</taxon>
        <taxon>Bacillati</taxon>
        <taxon>Actinomycetota</taxon>
        <taxon>Actinomycetes</taxon>
        <taxon>Kitasatosporales</taxon>
        <taxon>Streptomycetaceae</taxon>
        <taxon>Kitasatospora</taxon>
    </lineage>
</organism>
<proteinExistence type="predicted"/>
<protein>
    <submittedName>
        <fullName evidence="2">Uncharacterized protein</fullName>
    </submittedName>
</protein>
<evidence type="ECO:0000313" key="2">
    <source>
        <dbReference type="EMBL" id="TWE17437.1"/>
    </source>
</evidence>
<dbReference type="EMBL" id="VIVR01000001">
    <property type="protein sequence ID" value="TWE17437.1"/>
    <property type="molecule type" value="Genomic_DNA"/>
</dbReference>
<gene>
    <name evidence="2" type="ORF">FB465_2462</name>
</gene>
<dbReference type="AlphaFoldDB" id="A0A561EPB3"/>
<feature type="region of interest" description="Disordered" evidence="1">
    <location>
        <begin position="1"/>
        <end position="47"/>
    </location>
</feature>